<evidence type="ECO:0000313" key="3">
    <source>
        <dbReference type="Proteomes" id="UP000441797"/>
    </source>
</evidence>
<proteinExistence type="predicted"/>
<feature type="domain" description="Glycosyltransferase 2-like" evidence="1">
    <location>
        <begin position="8"/>
        <end position="171"/>
    </location>
</feature>
<dbReference type="Proteomes" id="UP000441797">
    <property type="component" value="Unassembled WGS sequence"/>
</dbReference>
<dbReference type="RefSeq" id="WP_105219077.1">
    <property type="nucleotide sequence ID" value="NZ_CAWNSU010000030.1"/>
</dbReference>
<name>A0A6N8FRY3_9CHRO</name>
<dbReference type="CDD" id="cd00761">
    <property type="entry name" value="Glyco_tranf_GTA_type"/>
    <property type="match status" value="1"/>
</dbReference>
<dbReference type="Pfam" id="PF00535">
    <property type="entry name" value="Glycos_transf_2"/>
    <property type="match status" value="1"/>
</dbReference>
<dbReference type="GO" id="GO:0016758">
    <property type="term" value="F:hexosyltransferase activity"/>
    <property type="evidence" value="ECO:0007669"/>
    <property type="project" value="UniProtKB-ARBA"/>
</dbReference>
<dbReference type="AlphaFoldDB" id="A0A6N8FRY3"/>
<accession>A0A6N8FRY3</accession>
<dbReference type="InterPro" id="IPR029044">
    <property type="entry name" value="Nucleotide-diphossugar_trans"/>
</dbReference>
<dbReference type="InterPro" id="IPR001173">
    <property type="entry name" value="Glyco_trans_2-like"/>
</dbReference>
<dbReference type="PANTHER" id="PTHR22916">
    <property type="entry name" value="GLYCOSYLTRANSFERASE"/>
    <property type="match status" value="1"/>
</dbReference>
<comment type="caution">
    <text evidence="2">The sequence shown here is derived from an EMBL/GenBank/DDBJ whole genome shotgun (WGS) entry which is preliminary data.</text>
</comment>
<gene>
    <name evidence="2" type="ORF">BWI75_04935</name>
</gene>
<evidence type="ECO:0000259" key="1">
    <source>
        <dbReference type="Pfam" id="PF00535"/>
    </source>
</evidence>
<keyword evidence="3" id="KW-1185">Reference proteome</keyword>
<dbReference type="EMBL" id="NAPY01000005">
    <property type="protein sequence ID" value="MUL35711.1"/>
    <property type="molecule type" value="Genomic_DNA"/>
</dbReference>
<protein>
    <recommendedName>
        <fullName evidence="1">Glycosyltransferase 2-like domain-containing protein</fullName>
    </recommendedName>
</protein>
<evidence type="ECO:0000313" key="2">
    <source>
        <dbReference type="EMBL" id="MUL35711.1"/>
    </source>
</evidence>
<reference evidence="2 3" key="1">
    <citation type="journal article" date="2019" name="Front. Microbiol.">
        <title>Genomic Features for Desiccation Tolerance and Sugar Biosynthesis in the Extremophile Gloeocapsopsis sp. UTEX B3054.</title>
        <authorList>
            <person name="Urrejola C."/>
            <person name="Alcorta J."/>
            <person name="Salas L."/>
            <person name="Vasquez M."/>
            <person name="Polz M.F."/>
            <person name="Vicuna R."/>
            <person name="Diez B."/>
        </authorList>
    </citation>
    <scope>NUCLEOTIDE SEQUENCE [LARGE SCALE GENOMIC DNA]</scope>
    <source>
        <strain evidence="2 3">1H9</strain>
    </source>
</reference>
<organism evidence="2 3">
    <name type="scientific">Gloeocapsopsis dulcis AAB1 = 1H9</name>
    <dbReference type="NCBI Taxonomy" id="1433147"/>
    <lineage>
        <taxon>Bacteria</taxon>
        <taxon>Bacillati</taxon>
        <taxon>Cyanobacteriota</taxon>
        <taxon>Cyanophyceae</taxon>
        <taxon>Oscillatoriophycideae</taxon>
        <taxon>Chroococcales</taxon>
        <taxon>Chroococcaceae</taxon>
        <taxon>Gloeocapsopsis</taxon>
        <taxon>Gloeocapsopsis dulcis</taxon>
    </lineage>
</organism>
<dbReference type="SUPFAM" id="SSF53448">
    <property type="entry name" value="Nucleotide-diphospho-sugar transferases"/>
    <property type="match status" value="1"/>
</dbReference>
<dbReference type="PANTHER" id="PTHR22916:SF3">
    <property type="entry name" value="UDP-GLCNAC:BETAGAL BETA-1,3-N-ACETYLGLUCOSAMINYLTRANSFERASE-LIKE PROTEIN 1"/>
    <property type="match status" value="1"/>
</dbReference>
<dbReference type="Gene3D" id="3.90.550.10">
    <property type="entry name" value="Spore Coat Polysaccharide Biosynthesis Protein SpsA, Chain A"/>
    <property type="match status" value="1"/>
</dbReference>
<sequence>MTTSFDVSVIIPTYNRISMLEEALASVLSQTFDGAVEIIVVDDNSQDRTSEIINRNYPNIRLISLKQNIGAYGARNQALIEAKGKYIAFLDSDDLWEKNYLKTQINALKDKDMCFCVSDIVVWNMEKKQKQILSQRPNLDKYTSLIHHLLVSSFIHSPSSVVIPRKAFDEVSLFNETIRIGEDAALYERCVVFGYDLIYTGLPVAIKRTHSSDQLTSPKNLEIRKKNRLARVKKLYPLIEKRFDIVPIRCIYAEINADFASQYFNNKYLFHWLGSSLSSARNSSLPYSLSNMINDIKDLLDRKLNRKPTEVEGDLI</sequence>
<dbReference type="OrthoDB" id="549701at2"/>